<organism evidence="2 3">
    <name type="scientific">Scophthalmus maximus</name>
    <name type="common">Turbot</name>
    <name type="synonym">Psetta maxima</name>
    <dbReference type="NCBI Taxonomy" id="52904"/>
    <lineage>
        <taxon>Eukaryota</taxon>
        <taxon>Metazoa</taxon>
        <taxon>Chordata</taxon>
        <taxon>Craniata</taxon>
        <taxon>Vertebrata</taxon>
        <taxon>Euteleostomi</taxon>
        <taxon>Actinopterygii</taxon>
        <taxon>Neopterygii</taxon>
        <taxon>Teleostei</taxon>
        <taxon>Neoteleostei</taxon>
        <taxon>Acanthomorphata</taxon>
        <taxon>Carangaria</taxon>
        <taxon>Pleuronectiformes</taxon>
        <taxon>Pleuronectoidei</taxon>
        <taxon>Scophthalmidae</taxon>
        <taxon>Scophthalmus</taxon>
    </lineage>
</organism>
<dbReference type="AlphaFoldDB" id="A0A6A4TM96"/>
<feature type="region of interest" description="Disordered" evidence="1">
    <location>
        <begin position="1"/>
        <end position="30"/>
    </location>
</feature>
<dbReference type="EMBL" id="VEVO01000002">
    <property type="protein sequence ID" value="KAF0045959.1"/>
    <property type="molecule type" value="Genomic_DNA"/>
</dbReference>
<name>A0A6A4TM96_SCOMX</name>
<gene>
    <name evidence="2" type="ORF">F2P81_002488</name>
</gene>
<protein>
    <submittedName>
        <fullName evidence="2">Uncharacterized protein</fullName>
    </submittedName>
</protein>
<dbReference type="Proteomes" id="UP000438429">
    <property type="component" value="Unassembled WGS sequence"/>
</dbReference>
<evidence type="ECO:0000256" key="1">
    <source>
        <dbReference type="SAM" id="MobiDB-lite"/>
    </source>
</evidence>
<comment type="caution">
    <text evidence="2">The sequence shown here is derived from an EMBL/GenBank/DDBJ whole genome shotgun (WGS) entry which is preliminary data.</text>
</comment>
<evidence type="ECO:0000313" key="2">
    <source>
        <dbReference type="EMBL" id="KAF0045959.1"/>
    </source>
</evidence>
<feature type="compositionally biased region" description="Polar residues" evidence="1">
    <location>
        <begin position="15"/>
        <end position="30"/>
    </location>
</feature>
<sequence length="82" mass="9018">MGNRTTYLGHLKPNANDSYSRVTGGSGSTDEVSLSEQLLQVIDDLIRMLPAAQRLTLKDFPYVMAQTATEARATRFTPDRAS</sequence>
<accession>A0A6A4TM96</accession>
<reference evidence="2 3" key="1">
    <citation type="submission" date="2019-06" db="EMBL/GenBank/DDBJ databases">
        <title>Draft genomes of female and male turbot (Scophthalmus maximus).</title>
        <authorList>
            <person name="Xu H."/>
            <person name="Xu X.-W."/>
            <person name="Shao C."/>
            <person name="Chen S."/>
        </authorList>
    </citation>
    <scope>NUCLEOTIDE SEQUENCE [LARGE SCALE GENOMIC DNA]</scope>
    <source>
        <strain evidence="2">Ysfricsl-2016a</strain>
        <tissue evidence="2">Blood</tissue>
    </source>
</reference>
<evidence type="ECO:0000313" key="3">
    <source>
        <dbReference type="Proteomes" id="UP000438429"/>
    </source>
</evidence>
<proteinExistence type="predicted"/>